<dbReference type="Gene3D" id="1.10.150.240">
    <property type="entry name" value="Putative phosphatase, domain 2"/>
    <property type="match status" value="1"/>
</dbReference>
<comment type="pathway">
    <text evidence="3">Organic acid metabolism; glycolate biosynthesis; glycolate from 2-phosphoglycolate: step 1/1.</text>
</comment>
<reference evidence="10" key="1">
    <citation type="submission" date="2018-07" db="EMBL/GenBank/DDBJ databases">
        <authorList>
            <person name="Quirk P.G."/>
            <person name="Krulwich T.A."/>
        </authorList>
    </citation>
    <scope>NUCLEOTIDE SEQUENCE</scope>
</reference>
<dbReference type="SFLD" id="SFLDS00003">
    <property type="entry name" value="Haloacid_Dehalogenase"/>
    <property type="match status" value="1"/>
</dbReference>
<evidence type="ECO:0000256" key="9">
    <source>
        <dbReference type="ARBA" id="ARBA00023277"/>
    </source>
</evidence>
<evidence type="ECO:0000256" key="4">
    <source>
        <dbReference type="ARBA" id="ARBA00006171"/>
    </source>
</evidence>
<comment type="catalytic activity">
    <reaction evidence="1">
        <text>2-phosphoglycolate + H2O = glycolate + phosphate</text>
        <dbReference type="Rhea" id="RHEA:14369"/>
        <dbReference type="ChEBI" id="CHEBI:15377"/>
        <dbReference type="ChEBI" id="CHEBI:29805"/>
        <dbReference type="ChEBI" id="CHEBI:43474"/>
        <dbReference type="ChEBI" id="CHEBI:58033"/>
        <dbReference type="EC" id="3.1.3.18"/>
    </reaction>
</comment>
<evidence type="ECO:0000256" key="8">
    <source>
        <dbReference type="ARBA" id="ARBA00022842"/>
    </source>
</evidence>
<dbReference type="HAMAP" id="MF_00495">
    <property type="entry name" value="GPH_hydrolase_bact"/>
    <property type="match status" value="1"/>
</dbReference>
<keyword evidence="6" id="KW-0479">Metal-binding</keyword>
<dbReference type="GO" id="GO:0008967">
    <property type="term" value="F:phosphoglycolate phosphatase activity"/>
    <property type="evidence" value="ECO:0007669"/>
    <property type="project" value="UniProtKB-EC"/>
</dbReference>
<accession>A0A380TFP8</accession>
<dbReference type="InterPro" id="IPR037512">
    <property type="entry name" value="PGPase_prok"/>
</dbReference>
<dbReference type="PANTHER" id="PTHR43434">
    <property type="entry name" value="PHOSPHOGLYCOLATE PHOSPHATASE"/>
    <property type="match status" value="1"/>
</dbReference>
<dbReference type="NCBIfam" id="TIGR01449">
    <property type="entry name" value="PGP_bact"/>
    <property type="match status" value="1"/>
</dbReference>
<evidence type="ECO:0000256" key="2">
    <source>
        <dbReference type="ARBA" id="ARBA00001946"/>
    </source>
</evidence>
<gene>
    <name evidence="10" type="primary">gph</name>
    <name evidence="10" type="ORF">DF3PB_410002</name>
</gene>
<protein>
    <recommendedName>
        <fullName evidence="5">phosphoglycolate phosphatase</fullName>
        <ecNumber evidence="5">3.1.3.18</ecNumber>
    </recommendedName>
</protein>
<name>A0A380TFP8_9ZZZZ</name>
<comment type="similarity">
    <text evidence="4">Belongs to the HAD-like hydrolase superfamily. CbbY/CbbZ/Gph/YieH family.</text>
</comment>
<comment type="cofactor">
    <cofactor evidence="2">
        <name>Mg(2+)</name>
        <dbReference type="ChEBI" id="CHEBI:18420"/>
    </cofactor>
</comment>
<dbReference type="AlphaFoldDB" id="A0A380TFP8"/>
<dbReference type="GO" id="GO:0046295">
    <property type="term" value="P:glycolate biosynthetic process"/>
    <property type="evidence" value="ECO:0007669"/>
    <property type="project" value="UniProtKB-UniPathway"/>
</dbReference>
<dbReference type="InterPro" id="IPR023214">
    <property type="entry name" value="HAD_sf"/>
</dbReference>
<dbReference type="GO" id="GO:0005975">
    <property type="term" value="P:carbohydrate metabolic process"/>
    <property type="evidence" value="ECO:0007669"/>
    <property type="project" value="InterPro"/>
</dbReference>
<dbReference type="InterPro" id="IPR036412">
    <property type="entry name" value="HAD-like_sf"/>
</dbReference>
<dbReference type="GO" id="GO:0046872">
    <property type="term" value="F:metal ion binding"/>
    <property type="evidence" value="ECO:0007669"/>
    <property type="project" value="UniProtKB-KW"/>
</dbReference>
<dbReference type="SUPFAM" id="SSF56784">
    <property type="entry name" value="HAD-like"/>
    <property type="match status" value="1"/>
</dbReference>
<proteinExistence type="inferred from homology"/>
<dbReference type="GO" id="GO:0005829">
    <property type="term" value="C:cytosol"/>
    <property type="evidence" value="ECO:0007669"/>
    <property type="project" value="TreeGrafter"/>
</dbReference>
<keyword evidence="8" id="KW-0460">Magnesium</keyword>
<evidence type="ECO:0000256" key="5">
    <source>
        <dbReference type="ARBA" id="ARBA00013078"/>
    </source>
</evidence>
<evidence type="ECO:0000256" key="1">
    <source>
        <dbReference type="ARBA" id="ARBA00000830"/>
    </source>
</evidence>
<dbReference type="NCBIfam" id="TIGR01549">
    <property type="entry name" value="HAD-SF-IA-v1"/>
    <property type="match status" value="1"/>
</dbReference>
<evidence type="ECO:0000313" key="10">
    <source>
        <dbReference type="EMBL" id="SUS07302.1"/>
    </source>
</evidence>
<dbReference type="PANTHER" id="PTHR43434:SF1">
    <property type="entry name" value="PHOSPHOGLYCOLATE PHOSPHATASE"/>
    <property type="match status" value="1"/>
</dbReference>
<sequence length="227" mass="23542">MTSVQQSVEAVVFDLDGTLVDSAADIACSLNVFLAEIGRSPLPLEAVTGMIGEGARTLIARALAATGAVPPADEVQALTRRFLDLYEAAAADRTTAYPGVATALQDLQASGLRLGLCTNKPERATRLLLAALELDPLFDVVVGGDTLAGVLKPDPRPLLHALDALGATVERAVMVGDSPIDVASARAAGLRVLVRRGGYSRGPAEDLGADGIFEAFSDLPQAIRQLS</sequence>
<dbReference type="InterPro" id="IPR006439">
    <property type="entry name" value="HAD-SF_hydro_IA"/>
</dbReference>
<evidence type="ECO:0000256" key="7">
    <source>
        <dbReference type="ARBA" id="ARBA00022801"/>
    </source>
</evidence>
<dbReference type="NCBIfam" id="TIGR01509">
    <property type="entry name" value="HAD-SF-IA-v3"/>
    <property type="match status" value="1"/>
</dbReference>
<evidence type="ECO:0000256" key="3">
    <source>
        <dbReference type="ARBA" id="ARBA00004818"/>
    </source>
</evidence>
<dbReference type="GO" id="GO:0006281">
    <property type="term" value="P:DNA repair"/>
    <property type="evidence" value="ECO:0007669"/>
    <property type="project" value="TreeGrafter"/>
</dbReference>
<dbReference type="Pfam" id="PF13419">
    <property type="entry name" value="HAD_2"/>
    <property type="match status" value="1"/>
</dbReference>
<keyword evidence="9" id="KW-0119">Carbohydrate metabolism</keyword>
<dbReference type="EMBL" id="UIDG01000346">
    <property type="protein sequence ID" value="SUS07302.1"/>
    <property type="molecule type" value="Genomic_DNA"/>
</dbReference>
<dbReference type="Gene3D" id="3.40.50.1000">
    <property type="entry name" value="HAD superfamily/HAD-like"/>
    <property type="match status" value="1"/>
</dbReference>
<evidence type="ECO:0000256" key="6">
    <source>
        <dbReference type="ARBA" id="ARBA00022723"/>
    </source>
</evidence>
<dbReference type="SFLD" id="SFLDG01129">
    <property type="entry name" value="C1.5:_HAD__Beta-PGM__Phosphata"/>
    <property type="match status" value="1"/>
</dbReference>
<dbReference type="SFLD" id="SFLDG01135">
    <property type="entry name" value="C1.5.6:_HAD__Beta-PGM__Phospha"/>
    <property type="match status" value="1"/>
</dbReference>
<dbReference type="UniPathway" id="UPA00865">
    <property type="reaction ID" value="UER00834"/>
</dbReference>
<dbReference type="EC" id="3.1.3.18" evidence="5"/>
<dbReference type="InterPro" id="IPR041492">
    <property type="entry name" value="HAD_2"/>
</dbReference>
<dbReference type="InterPro" id="IPR023198">
    <property type="entry name" value="PGP-like_dom2"/>
</dbReference>
<organism evidence="10">
    <name type="scientific">metagenome</name>
    <dbReference type="NCBI Taxonomy" id="256318"/>
    <lineage>
        <taxon>unclassified sequences</taxon>
        <taxon>metagenomes</taxon>
    </lineage>
</organism>
<dbReference type="InterPro" id="IPR050155">
    <property type="entry name" value="HAD-like_hydrolase_sf"/>
</dbReference>
<keyword evidence="7 10" id="KW-0378">Hydrolase</keyword>